<feature type="region of interest" description="Disordered" evidence="1">
    <location>
        <begin position="583"/>
        <end position="633"/>
    </location>
</feature>
<dbReference type="InterPro" id="IPR009003">
    <property type="entry name" value="Peptidase_S1_PA"/>
</dbReference>
<comment type="caution">
    <text evidence="4">The sequence shown here is derived from an EMBL/GenBank/DDBJ whole genome shotgun (WGS) entry which is preliminary data.</text>
</comment>
<accession>A0A2P6TEB3</accession>
<dbReference type="PROSITE" id="PS51471">
    <property type="entry name" value="FE2OG_OXY"/>
    <property type="match status" value="1"/>
</dbReference>
<feature type="signal peptide" evidence="2">
    <location>
        <begin position="1"/>
        <end position="38"/>
    </location>
</feature>
<feature type="domain" description="Fe2OG dioxygenase" evidence="3">
    <location>
        <begin position="257"/>
        <end position="354"/>
    </location>
</feature>
<dbReference type="SUPFAM" id="SSF50494">
    <property type="entry name" value="Trypsin-like serine proteases"/>
    <property type="match status" value="1"/>
</dbReference>
<gene>
    <name evidence="4" type="ORF">C2E21_8410</name>
</gene>
<dbReference type="EMBL" id="LHPG02000020">
    <property type="protein sequence ID" value="PRW20980.1"/>
    <property type="molecule type" value="Genomic_DNA"/>
</dbReference>
<feature type="compositionally biased region" description="Gly residues" evidence="1">
    <location>
        <begin position="605"/>
        <end position="630"/>
    </location>
</feature>
<dbReference type="Gene3D" id="2.40.10.10">
    <property type="entry name" value="Trypsin-like serine proteases"/>
    <property type="match status" value="2"/>
</dbReference>
<dbReference type="InterPro" id="IPR043504">
    <property type="entry name" value="Peptidase_S1_PA_chymotrypsin"/>
</dbReference>
<evidence type="ECO:0000256" key="2">
    <source>
        <dbReference type="SAM" id="SignalP"/>
    </source>
</evidence>
<evidence type="ECO:0000313" key="5">
    <source>
        <dbReference type="Proteomes" id="UP000239899"/>
    </source>
</evidence>
<evidence type="ECO:0000313" key="4">
    <source>
        <dbReference type="EMBL" id="PRW20980.1"/>
    </source>
</evidence>
<dbReference type="PANTHER" id="PTHR33099:SF7">
    <property type="entry name" value="MYND-TYPE DOMAIN-CONTAINING PROTEIN"/>
    <property type="match status" value="1"/>
</dbReference>
<protein>
    <recommendedName>
        <fullName evidence="3">Fe2OG dioxygenase domain-containing protein</fullName>
    </recommendedName>
</protein>
<dbReference type="AlphaFoldDB" id="A0A2P6TEB3"/>
<dbReference type="Proteomes" id="UP000239899">
    <property type="component" value="Unassembled WGS sequence"/>
</dbReference>
<name>A0A2P6TEB3_CHLSO</name>
<dbReference type="Pfam" id="PF13640">
    <property type="entry name" value="2OG-FeII_Oxy_3"/>
    <property type="match status" value="1"/>
</dbReference>
<evidence type="ECO:0000256" key="1">
    <source>
        <dbReference type="SAM" id="MobiDB-lite"/>
    </source>
</evidence>
<keyword evidence="2" id="KW-0732">Signal</keyword>
<sequence length="1016" mass="108406">MPRQQARFQGRPAPALAAALGAALAAAALLAAAPPAAAQLHPLSFYFWNIFSKAPFPGFLCRYLEQNPEVQGAEPALQPVFDHPYGIIGGKPAPQGRYRYMVSLRVPASLGGEHFCGGTLIVATVLHPEFTYGRNFTNDVALLRLSRPVPFPTFKLETGTANSLAPGFNATILGWGLVTVQLAQALQQSKAAPGLEVAGVGAVRLPLDAAGAAALKPPSGPAAMAPFGRGEETVTNESVRHTWQLEPAQFTLSGEAEVEAQLHKLLIYEPGSFFKPHRDSEKADGMFATLSILLPSVYEGGELQIRHNQWQAELDLAEESAQGACFTAFYADCEHEVLPLRSGHRVVLTYNLVWAGEDPPPAPPVLEEAVNRVIELAQEWEEEELPPDRMCFLFEHRYTEASLRQHGIAALKGRDREAAQMLVAVCEGGAELDASLALVDFMLVEEGEELLYMPPEEAAVGRWLNVRASKFCALVGPSPAFSSLPMDLGTELLASPGQLNFPSVQADQQKEVFTGNEANERVRWYFRAGLVFWPASKRLATTVRADPARQALRLHSMLVSTAGAPAPLAEQATAAAVKLRKHYPEEQVASRTGAAAEDTAAGGQQAQGGSGSGGGGGGEGGGSGGSGGGVNADSDEEVWYDEEAPAELAAELLDHLTTARQPIPDGEQDHIKKILLSAACQLRYSELAEALVTGIRGSSQLLSSAALVWASFGWLPSWLPHWEAQLKSSNNYLSGNVAHVLQGCVDAAVNHTAPDAVAASKAALTKLALALAHTLTTTADKRSGTYQMIGTLLLPMLRALSWAQTPGAKLALEAATAVLLRQLQESQRKNAYQYSRLASECEAIAEGIGLLALADSPTFLGVAATCMAETAAVLGPLPAEPSGWAKPDVAVMCKSEPLCDHCRAIKAFLLDPEAQECTLTQPADPLIYQPKTHLSSWARRVHYDKDVSVTRQRPEESPAPPGTTESFHLTKGHGSHAAAVRQWEEKAEARSKLAALWTEVLLLRLGGQAGGGQRGG</sequence>
<organism evidence="4 5">
    <name type="scientific">Chlorella sorokiniana</name>
    <name type="common">Freshwater green alga</name>
    <dbReference type="NCBI Taxonomy" id="3076"/>
    <lineage>
        <taxon>Eukaryota</taxon>
        <taxon>Viridiplantae</taxon>
        <taxon>Chlorophyta</taxon>
        <taxon>core chlorophytes</taxon>
        <taxon>Trebouxiophyceae</taxon>
        <taxon>Chlorellales</taxon>
        <taxon>Chlorellaceae</taxon>
        <taxon>Chlorella clade</taxon>
        <taxon>Chlorella</taxon>
    </lineage>
</organism>
<evidence type="ECO:0000259" key="3">
    <source>
        <dbReference type="PROSITE" id="PS51471"/>
    </source>
</evidence>
<dbReference type="PANTHER" id="PTHR33099">
    <property type="entry name" value="FE2OG DIOXYGENASE DOMAIN-CONTAINING PROTEIN"/>
    <property type="match status" value="1"/>
</dbReference>
<proteinExistence type="predicted"/>
<dbReference type="InterPro" id="IPR044862">
    <property type="entry name" value="Pro_4_hyd_alph_FE2OG_OXY"/>
</dbReference>
<dbReference type="OrthoDB" id="542426at2759"/>
<reference evidence="4 5" key="1">
    <citation type="journal article" date="2018" name="Plant J.">
        <title>Genome sequences of Chlorella sorokiniana UTEX 1602 and Micractinium conductrix SAG 241.80: implications to maltose excretion by a green alga.</title>
        <authorList>
            <person name="Arriola M.B."/>
            <person name="Velmurugan N."/>
            <person name="Zhang Y."/>
            <person name="Plunkett M.H."/>
            <person name="Hondzo H."/>
            <person name="Barney B.M."/>
        </authorList>
    </citation>
    <scope>NUCLEOTIDE SEQUENCE [LARGE SCALE GENOMIC DNA]</scope>
    <source>
        <strain evidence="5">UTEX 1602</strain>
    </source>
</reference>
<keyword evidence="5" id="KW-1185">Reference proteome</keyword>
<feature type="region of interest" description="Disordered" evidence="1">
    <location>
        <begin position="948"/>
        <end position="975"/>
    </location>
</feature>
<feature type="chain" id="PRO_5015118156" description="Fe2OG dioxygenase domain-containing protein" evidence="2">
    <location>
        <begin position="39"/>
        <end position="1016"/>
    </location>
</feature>
<dbReference type="Gene3D" id="2.60.120.620">
    <property type="entry name" value="q2cbj1_9rhob like domain"/>
    <property type="match status" value="1"/>
</dbReference>
<dbReference type="InterPro" id="IPR005123">
    <property type="entry name" value="Oxoglu/Fe-dep_dioxygenase_dom"/>
</dbReference>